<keyword evidence="2" id="KW-1185">Reference proteome</keyword>
<dbReference type="EMBL" id="JANJOU010000011">
    <property type="protein sequence ID" value="MCR0983317.1"/>
    <property type="molecule type" value="Genomic_DNA"/>
</dbReference>
<organism evidence="1 2">
    <name type="scientific">Roseomonas populi</name>
    <dbReference type="NCBI Taxonomy" id="3121582"/>
    <lineage>
        <taxon>Bacteria</taxon>
        <taxon>Pseudomonadati</taxon>
        <taxon>Pseudomonadota</taxon>
        <taxon>Alphaproteobacteria</taxon>
        <taxon>Acetobacterales</taxon>
        <taxon>Roseomonadaceae</taxon>
        <taxon>Roseomonas</taxon>
    </lineage>
</organism>
<dbReference type="Proteomes" id="UP001524642">
    <property type="component" value="Unassembled WGS sequence"/>
</dbReference>
<dbReference type="RefSeq" id="WP_257716984.1">
    <property type="nucleotide sequence ID" value="NZ_JANJOU010000011.1"/>
</dbReference>
<sequence>MAQRIAERVDELLDTVLALKRELAVVGNRVSATSPDYVRAIAASPERLGPQPLAQPYEEIAPGLTIGFRQGAKPDLHLRSDPARGLEIALRQRTSSGWVTLEMEWDSSALREKQRATLLLRGSAAEAVGLTCLLRCTGPGGASVDLPGKPIELGPQPSFHAVEFVGPPGAAAWEGLQGCRVIVFCPVTPFTMTLTELSLI</sequence>
<accession>A0ABT1X5D4</accession>
<name>A0ABT1X5D4_9PROT</name>
<gene>
    <name evidence="1" type="ORF">NRP21_14775</name>
</gene>
<evidence type="ECO:0000313" key="1">
    <source>
        <dbReference type="EMBL" id="MCR0983317.1"/>
    </source>
</evidence>
<protein>
    <submittedName>
        <fullName evidence="1">Uncharacterized protein</fullName>
    </submittedName>
</protein>
<comment type="caution">
    <text evidence="1">The sequence shown here is derived from an EMBL/GenBank/DDBJ whole genome shotgun (WGS) entry which is preliminary data.</text>
</comment>
<proteinExistence type="predicted"/>
<reference evidence="1 2" key="1">
    <citation type="submission" date="2022-06" db="EMBL/GenBank/DDBJ databases">
        <title>Roseomonas CN29.</title>
        <authorList>
            <person name="Cheng Y."/>
            <person name="He X."/>
        </authorList>
    </citation>
    <scope>NUCLEOTIDE SEQUENCE [LARGE SCALE GENOMIC DNA]</scope>
    <source>
        <strain evidence="1 2">CN29</strain>
    </source>
</reference>
<evidence type="ECO:0000313" key="2">
    <source>
        <dbReference type="Proteomes" id="UP001524642"/>
    </source>
</evidence>